<organism evidence="1 2">
    <name type="scientific">Nitrosomonas halophila</name>
    <dbReference type="NCBI Taxonomy" id="44576"/>
    <lineage>
        <taxon>Bacteria</taxon>
        <taxon>Pseudomonadati</taxon>
        <taxon>Pseudomonadota</taxon>
        <taxon>Betaproteobacteria</taxon>
        <taxon>Nitrosomonadales</taxon>
        <taxon>Nitrosomonadaceae</taxon>
        <taxon>Nitrosomonas</taxon>
    </lineage>
</organism>
<dbReference type="EMBL" id="FNOY01000009">
    <property type="protein sequence ID" value="SDX81988.1"/>
    <property type="molecule type" value="Genomic_DNA"/>
</dbReference>
<dbReference type="InterPro" id="IPR044036">
    <property type="entry name" value="DUF5752"/>
</dbReference>
<sequence>MAVSQKDSGFALKDCALIAIATGKRAITLKEFRDLLATITSGSIDYHFWGGMLQPRFEEREFNNDFASWARHSLHDGILAERLAMIDPADYQDIEPLRLELLEQVEQRLDESEYLHWAHALYPFEFIHAKIVVFDTRHRLKAPHRLASMLPRMSTSSVFYHFIDARRRLGGKDDFRQWLESFGDSYLPLCEELAAIDPSFAPLTELRQQLTDTFSRHFKGTRL</sequence>
<gene>
    <name evidence="1" type="ORF">SAMN05421881_100943</name>
</gene>
<dbReference type="STRING" id="44576.SAMN05421881_100943"/>
<evidence type="ECO:0000313" key="1">
    <source>
        <dbReference type="EMBL" id="SDX81988.1"/>
    </source>
</evidence>
<evidence type="ECO:0000313" key="2">
    <source>
        <dbReference type="Proteomes" id="UP000198640"/>
    </source>
</evidence>
<proteinExistence type="predicted"/>
<dbReference type="Proteomes" id="UP000198640">
    <property type="component" value="Unassembled WGS sequence"/>
</dbReference>
<dbReference type="RefSeq" id="WP_090412240.1">
    <property type="nucleotide sequence ID" value="NZ_FNOY01000009.1"/>
</dbReference>
<dbReference type="Pfam" id="PF19027">
    <property type="entry name" value="DUF5752"/>
    <property type="match status" value="1"/>
</dbReference>
<reference evidence="1 2" key="1">
    <citation type="submission" date="2016-10" db="EMBL/GenBank/DDBJ databases">
        <authorList>
            <person name="de Groot N.N."/>
        </authorList>
    </citation>
    <scope>NUCLEOTIDE SEQUENCE [LARGE SCALE GENOMIC DNA]</scope>
    <source>
        <strain evidence="1 2">Nm1</strain>
    </source>
</reference>
<dbReference type="AlphaFoldDB" id="A0A1H3EV72"/>
<name>A0A1H3EV72_9PROT</name>
<dbReference type="OrthoDB" id="582043at2"/>
<keyword evidence="2" id="KW-1185">Reference proteome</keyword>
<accession>A0A1H3EV72</accession>
<protein>
    <submittedName>
        <fullName evidence="1">Uncharacterized protein</fullName>
    </submittedName>
</protein>